<dbReference type="RefSeq" id="WP_154116991.1">
    <property type="nucleotide sequence ID" value="NZ_WJXB01000001.1"/>
</dbReference>
<sequence length="75" mass="7783">MRTGIVSTVNETARTVRVTYPDNDDLVSGELPVIGPTMIGLEAVDLPSVGEWVLVGCPNNGSDGFCLGVIPRGGP</sequence>
<accession>A0A7X2L159</accession>
<keyword evidence="2" id="KW-1185">Reference proteome</keyword>
<name>A0A7X2L159_9BACL</name>
<organism evidence="1 2">
    <name type="scientific">Paenibacillus monticola</name>
    <dbReference type="NCBI Taxonomy" id="2666075"/>
    <lineage>
        <taxon>Bacteria</taxon>
        <taxon>Bacillati</taxon>
        <taxon>Bacillota</taxon>
        <taxon>Bacilli</taxon>
        <taxon>Bacillales</taxon>
        <taxon>Paenibacillaceae</taxon>
        <taxon>Paenibacillus</taxon>
    </lineage>
</organism>
<evidence type="ECO:0000313" key="1">
    <source>
        <dbReference type="EMBL" id="MRN51996.1"/>
    </source>
</evidence>
<dbReference type="EMBL" id="WJXB01000001">
    <property type="protein sequence ID" value="MRN51996.1"/>
    <property type="molecule type" value="Genomic_DNA"/>
</dbReference>
<dbReference type="Gene3D" id="2.40.50.230">
    <property type="entry name" value="Gp5 N-terminal domain"/>
    <property type="match status" value="1"/>
</dbReference>
<proteinExistence type="predicted"/>
<dbReference type="Proteomes" id="UP000463051">
    <property type="component" value="Unassembled WGS sequence"/>
</dbReference>
<dbReference type="InterPro" id="IPR037026">
    <property type="entry name" value="Vgr_OB-fold_dom_sf"/>
</dbReference>
<dbReference type="AlphaFoldDB" id="A0A7X2L159"/>
<reference evidence="1 2" key="1">
    <citation type="submission" date="2019-11" db="EMBL/GenBank/DDBJ databases">
        <title>Paenibacillus monticola sp. nov., a novel PGPR strain isolated from mountain sample in China.</title>
        <authorList>
            <person name="Zhao Q."/>
            <person name="Li H.-P."/>
            <person name="Zhang J.-L."/>
        </authorList>
    </citation>
    <scope>NUCLEOTIDE SEQUENCE [LARGE SCALE GENOMIC DNA]</scope>
    <source>
        <strain evidence="1 2">LC-T2</strain>
    </source>
</reference>
<gene>
    <name evidence="1" type="ORF">GJB61_03150</name>
</gene>
<comment type="caution">
    <text evidence="1">The sequence shown here is derived from an EMBL/GenBank/DDBJ whole genome shotgun (WGS) entry which is preliminary data.</text>
</comment>
<protein>
    <submittedName>
        <fullName evidence="1">Uncharacterized protein</fullName>
    </submittedName>
</protein>
<evidence type="ECO:0000313" key="2">
    <source>
        <dbReference type="Proteomes" id="UP000463051"/>
    </source>
</evidence>